<evidence type="ECO:0000256" key="5">
    <source>
        <dbReference type="ARBA" id="ARBA00022475"/>
    </source>
</evidence>
<keyword evidence="6 14" id="KW-0812">Transmembrane</keyword>
<feature type="transmembrane region" description="Helical" evidence="14">
    <location>
        <begin position="405"/>
        <end position="422"/>
    </location>
</feature>
<dbReference type="OrthoDB" id="9787557at2"/>
<dbReference type="InterPro" id="IPR011527">
    <property type="entry name" value="ABC1_TM_dom"/>
</dbReference>
<evidence type="ECO:0000256" key="8">
    <source>
        <dbReference type="ARBA" id="ARBA00022801"/>
    </source>
</evidence>
<dbReference type="PANTHER" id="PTHR43394:SF1">
    <property type="entry name" value="ATP-BINDING CASSETTE SUB-FAMILY B MEMBER 10, MITOCHONDRIAL"/>
    <property type="match status" value="1"/>
</dbReference>
<evidence type="ECO:0000313" key="19">
    <source>
        <dbReference type="Proteomes" id="UP000317747"/>
    </source>
</evidence>
<keyword evidence="11 14" id="KW-0472">Membrane</keyword>
<dbReference type="PANTHER" id="PTHR43394">
    <property type="entry name" value="ATP-DEPENDENT PERMEASE MDL1, MITOCHONDRIAL"/>
    <property type="match status" value="1"/>
</dbReference>
<dbReference type="SUPFAM" id="SSF90123">
    <property type="entry name" value="ABC transporter transmembrane region"/>
    <property type="match status" value="1"/>
</dbReference>
<dbReference type="AlphaFoldDB" id="A0A506QCF0"/>
<dbReference type="GO" id="GO:0006508">
    <property type="term" value="P:proteolysis"/>
    <property type="evidence" value="ECO:0007669"/>
    <property type="project" value="InterPro"/>
</dbReference>
<keyword evidence="7" id="KW-0547">Nucleotide-binding</keyword>
<sequence>MIMNKQSDGENASAQPEDKKAYIPWLEALLLVAKHYRLDGSPERVRGEAEWHLQHLSQDSLIENMARQLGLLVIFDAFDPAQLDPWRMPLIVDFGSRGVGVITTVGEEGKVSVMLSGEKQLQTTLSLEELSQHARRVLLAKPESSVPDARVDDYIRPHRPDWLWQTILREWPAYVNVMFASLISNVLGLSAMLFTMQVYDRVIPSQSVPSLWVLFGGVMIALTCVFAMRIIRTHISDVAGKSADLRISDRVFGHALRIRNDQRPKSTGSFIAQIRELEQLRELITSTTISAIADLPFLIIFLFILWLLGGWLVLVPLAAIPLIVIPGLLAQGSLATLSKATMRESAVRSAMLVETVQGMDDIKLLRAEPCFQNQWNHLNEVISHSSKKQRFISGLLMSWTSEVQTLAYVSVVLVGAFFAMSGDLSTGVLIGCSMLASRMMAPLGQLAMIFGRWQQAKVAREGLENLLNSEVDQPERSIRIHRPRLYGDYAFSDVLYRYDPNAPEPVLAVKNMTIKAGEKVALLGRNGSGKSTLLQMMAGLLQPGEGALLLDGVRLSSIDPLDVRRDVALLTQTSCLFYGTIRENLRMGMPLATEEEMLQALEISGALDFIQRLPEGMDYLMQEGGKGLSGGQRQQLLLARTLLRQPSVLLLDEPTAWLDDAAEKHLIERLMTWMGNRTLIIATHRPAVLQLVDRIMLIDKGRIVRDGTKAEMLVNRPEASAAPHQGKVNVKTPGAQA</sequence>
<dbReference type="InterPro" id="IPR036640">
    <property type="entry name" value="ABC1_TM_sf"/>
</dbReference>
<reference evidence="18 19" key="1">
    <citation type="submission" date="2019-06" db="EMBL/GenBank/DDBJ databases">
        <title>Taxogenomics and systematics of the genus Pantoea.</title>
        <authorList>
            <person name="Tambong J.T."/>
        </authorList>
    </citation>
    <scope>NUCLEOTIDE SEQUENCE [LARGE SCALE GENOMIC DNA]</scope>
    <source>
        <strain evidence="18 19">LMG 24200</strain>
    </source>
</reference>
<dbReference type="GO" id="GO:0005886">
    <property type="term" value="C:plasma membrane"/>
    <property type="evidence" value="ECO:0007669"/>
    <property type="project" value="UniProtKB-SubCell"/>
</dbReference>
<evidence type="ECO:0000256" key="4">
    <source>
        <dbReference type="ARBA" id="ARBA00022448"/>
    </source>
</evidence>
<feature type="transmembrane region" description="Helical" evidence="14">
    <location>
        <begin position="173"/>
        <end position="199"/>
    </location>
</feature>
<protein>
    <recommendedName>
        <fullName evidence="3">ABC-type xenobiotic transporter</fullName>
        <ecNumber evidence="3">7.6.2.2</ecNumber>
    </recommendedName>
</protein>
<dbReference type="Gene3D" id="1.20.1560.10">
    <property type="entry name" value="ABC transporter type 1, transmembrane domain"/>
    <property type="match status" value="1"/>
</dbReference>
<evidence type="ECO:0000256" key="1">
    <source>
        <dbReference type="ARBA" id="ARBA00004651"/>
    </source>
</evidence>
<dbReference type="GO" id="GO:0008559">
    <property type="term" value="F:ABC-type xenobiotic transporter activity"/>
    <property type="evidence" value="ECO:0007669"/>
    <property type="project" value="UniProtKB-EC"/>
</dbReference>
<dbReference type="NCBIfam" id="TIGR03375">
    <property type="entry name" value="type_I_sec_LssB"/>
    <property type="match status" value="1"/>
</dbReference>
<dbReference type="InterPro" id="IPR003439">
    <property type="entry name" value="ABC_transporter-like_ATP-bd"/>
</dbReference>
<evidence type="ECO:0000256" key="9">
    <source>
        <dbReference type="ARBA" id="ARBA00022840"/>
    </source>
</evidence>
<keyword evidence="5" id="KW-1003">Cell membrane</keyword>
<feature type="domain" description="ABC transporter" evidence="15">
    <location>
        <begin position="489"/>
        <end position="725"/>
    </location>
</feature>
<dbReference type="GO" id="GO:0005524">
    <property type="term" value="F:ATP binding"/>
    <property type="evidence" value="ECO:0007669"/>
    <property type="project" value="UniProtKB-KW"/>
</dbReference>
<dbReference type="Proteomes" id="UP000317747">
    <property type="component" value="Unassembled WGS sequence"/>
</dbReference>
<dbReference type="InterPro" id="IPR017750">
    <property type="entry name" value="ATPase_T1SS"/>
</dbReference>
<dbReference type="EC" id="7.6.2.2" evidence="3"/>
<dbReference type="Gene3D" id="3.40.50.300">
    <property type="entry name" value="P-loop containing nucleotide triphosphate hydrolases"/>
    <property type="match status" value="1"/>
</dbReference>
<evidence type="ECO:0000256" key="2">
    <source>
        <dbReference type="ARBA" id="ARBA00006526"/>
    </source>
</evidence>
<feature type="domain" description="Peptidase C39" evidence="17">
    <location>
        <begin position="15"/>
        <end position="141"/>
    </location>
</feature>
<dbReference type="Pfam" id="PF00005">
    <property type="entry name" value="ABC_tran"/>
    <property type="match status" value="1"/>
</dbReference>
<keyword evidence="10 14" id="KW-1133">Transmembrane helix</keyword>
<evidence type="ECO:0000256" key="13">
    <source>
        <dbReference type="SAM" id="MobiDB-lite"/>
    </source>
</evidence>
<dbReference type="InterPro" id="IPR027417">
    <property type="entry name" value="P-loop_NTPase"/>
</dbReference>
<dbReference type="GO" id="GO:0008233">
    <property type="term" value="F:peptidase activity"/>
    <property type="evidence" value="ECO:0007669"/>
    <property type="project" value="InterPro"/>
</dbReference>
<dbReference type="Gene3D" id="3.90.70.10">
    <property type="entry name" value="Cysteine proteinases"/>
    <property type="match status" value="1"/>
</dbReference>
<evidence type="ECO:0000259" key="15">
    <source>
        <dbReference type="PROSITE" id="PS50893"/>
    </source>
</evidence>
<keyword evidence="4" id="KW-0813">Transport</keyword>
<evidence type="ECO:0000259" key="17">
    <source>
        <dbReference type="PROSITE" id="PS50990"/>
    </source>
</evidence>
<comment type="similarity">
    <text evidence="2">Belongs to the ABC transporter superfamily. Drug exporter-2 (TC 3.A.1.117) family.</text>
</comment>
<evidence type="ECO:0000256" key="12">
    <source>
        <dbReference type="ARBA" id="ARBA00034018"/>
    </source>
</evidence>
<dbReference type="EMBL" id="VHJA01000052">
    <property type="protein sequence ID" value="TPV42968.1"/>
    <property type="molecule type" value="Genomic_DNA"/>
</dbReference>
<dbReference type="GO" id="GO:0016887">
    <property type="term" value="F:ATP hydrolysis activity"/>
    <property type="evidence" value="ECO:0007669"/>
    <property type="project" value="InterPro"/>
</dbReference>
<dbReference type="PROSITE" id="PS50990">
    <property type="entry name" value="PEPTIDASE_C39"/>
    <property type="match status" value="1"/>
</dbReference>
<comment type="subcellular location">
    <subcellularLocation>
        <location evidence="1">Cell membrane</location>
        <topology evidence="1">Multi-pass membrane protein</topology>
    </subcellularLocation>
</comment>
<dbReference type="InterPro" id="IPR005074">
    <property type="entry name" value="Peptidase_C39"/>
</dbReference>
<comment type="caution">
    <text evidence="18">The sequence shown here is derived from an EMBL/GenBank/DDBJ whole genome shotgun (WGS) entry which is preliminary data.</text>
</comment>
<evidence type="ECO:0000256" key="6">
    <source>
        <dbReference type="ARBA" id="ARBA00022692"/>
    </source>
</evidence>
<name>A0A506QCF0_9GAMM</name>
<feature type="transmembrane region" description="Helical" evidence="14">
    <location>
        <begin position="211"/>
        <end position="231"/>
    </location>
</feature>
<dbReference type="SUPFAM" id="SSF52540">
    <property type="entry name" value="P-loop containing nucleoside triphosphate hydrolases"/>
    <property type="match status" value="1"/>
</dbReference>
<dbReference type="InterPro" id="IPR003593">
    <property type="entry name" value="AAA+_ATPase"/>
</dbReference>
<proteinExistence type="inferred from homology"/>
<dbReference type="PROSITE" id="PS50929">
    <property type="entry name" value="ABC_TM1F"/>
    <property type="match status" value="1"/>
</dbReference>
<keyword evidence="19" id="KW-1185">Reference proteome</keyword>
<dbReference type="GO" id="GO:0015421">
    <property type="term" value="F:ABC-type oligopeptide transporter activity"/>
    <property type="evidence" value="ECO:0007669"/>
    <property type="project" value="TreeGrafter"/>
</dbReference>
<dbReference type="Pfam" id="PF00664">
    <property type="entry name" value="ABC_membrane"/>
    <property type="match status" value="1"/>
</dbReference>
<evidence type="ECO:0000256" key="10">
    <source>
        <dbReference type="ARBA" id="ARBA00022989"/>
    </source>
</evidence>
<comment type="catalytic activity">
    <reaction evidence="12">
        <text>ATP + H2O + xenobioticSide 1 = ADP + phosphate + xenobioticSide 2.</text>
        <dbReference type="EC" id="7.6.2.2"/>
    </reaction>
</comment>
<accession>A0A506QCF0</accession>
<dbReference type="PROSITE" id="PS50893">
    <property type="entry name" value="ABC_TRANSPORTER_2"/>
    <property type="match status" value="1"/>
</dbReference>
<keyword evidence="9" id="KW-0067">ATP-binding</keyword>
<evidence type="ECO:0000256" key="7">
    <source>
        <dbReference type="ARBA" id="ARBA00022741"/>
    </source>
</evidence>
<keyword evidence="8" id="KW-0378">Hydrolase</keyword>
<dbReference type="SMART" id="SM00382">
    <property type="entry name" value="AAA"/>
    <property type="match status" value="1"/>
</dbReference>
<feature type="domain" description="ABC transmembrane type-1" evidence="16">
    <location>
        <begin position="177"/>
        <end position="455"/>
    </location>
</feature>
<evidence type="ECO:0000256" key="11">
    <source>
        <dbReference type="ARBA" id="ARBA00023136"/>
    </source>
</evidence>
<dbReference type="FunFam" id="3.40.50.300:FF:000299">
    <property type="entry name" value="ABC transporter ATP-binding protein/permease"/>
    <property type="match status" value="1"/>
</dbReference>
<evidence type="ECO:0000313" key="18">
    <source>
        <dbReference type="EMBL" id="TPV42968.1"/>
    </source>
</evidence>
<feature type="transmembrane region" description="Helical" evidence="14">
    <location>
        <begin position="314"/>
        <end position="337"/>
    </location>
</feature>
<feature type="region of interest" description="Disordered" evidence="13">
    <location>
        <begin position="717"/>
        <end position="737"/>
    </location>
</feature>
<dbReference type="InterPro" id="IPR039421">
    <property type="entry name" value="Type_1_exporter"/>
</dbReference>
<organism evidence="18 19">
    <name type="scientific">Pantoea deleyi</name>
    <dbReference type="NCBI Taxonomy" id="470932"/>
    <lineage>
        <taxon>Bacteria</taxon>
        <taxon>Pseudomonadati</taxon>
        <taxon>Pseudomonadota</taxon>
        <taxon>Gammaproteobacteria</taxon>
        <taxon>Enterobacterales</taxon>
        <taxon>Erwiniaceae</taxon>
        <taxon>Pantoea</taxon>
    </lineage>
</organism>
<evidence type="ECO:0000259" key="16">
    <source>
        <dbReference type="PROSITE" id="PS50929"/>
    </source>
</evidence>
<feature type="transmembrane region" description="Helical" evidence="14">
    <location>
        <begin position="283"/>
        <end position="308"/>
    </location>
</feature>
<evidence type="ECO:0000256" key="14">
    <source>
        <dbReference type="SAM" id="Phobius"/>
    </source>
</evidence>
<evidence type="ECO:0000256" key="3">
    <source>
        <dbReference type="ARBA" id="ARBA00012191"/>
    </source>
</evidence>
<dbReference type="CDD" id="cd18587">
    <property type="entry name" value="ABC_6TM_LapB_like"/>
    <property type="match status" value="1"/>
</dbReference>
<gene>
    <name evidence="18" type="ORF">FJW01_09100</name>
</gene>